<feature type="compositionally biased region" description="Polar residues" evidence="1">
    <location>
        <begin position="26"/>
        <end position="51"/>
    </location>
</feature>
<sequence>MEPWRLPIVWSRLHHGGKVKGFNPILSRQGNKSQHQSYLASRLSSTNQSARQGKRPQGDRSQHQGGDKGALWQLEQLAG</sequence>
<gene>
    <name evidence="2" type="ORF">LTRI10_LOCUS38898</name>
</gene>
<protein>
    <submittedName>
        <fullName evidence="2">Uncharacterized protein</fullName>
    </submittedName>
</protein>
<feature type="compositionally biased region" description="Basic and acidic residues" evidence="1">
    <location>
        <begin position="56"/>
        <end position="66"/>
    </location>
</feature>
<feature type="region of interest" description="Disordered" evidence="1">
    <location>
        <begin position="22"/>
        <end position="70"/>
    </location>
</feature>
<dbReference type="Proteomes" id="UP001497516">
    <property type="component" value="Chromosome 7"/>
</dbReference>
<evidence type="ECO:0000313" key="2">
    <source>
        <dbReference type="EMBL" id="CAL1398680.1"/>
    </source>
</evidence>
<evidence type="ECO:0000256" key="1">
    <source>
        <dbReference type="SAM" id="MobiDB-lite"/>
    </source>
</evidence>
<dbReference type="AlphaFoldDB" id="A0AAV2FM08"/>
<name>A0AAV2FM08_9ROSI</name>
<dbReference type="EMBL" id="OZ034820">
    <property type="protein sequence ID" value="CAL1398680.1"/>
    <property type="molecule type" value="Genomic_DNA"/>
</dbReference>
<reference evidence="2 3" key="1">
    <citation type="submission" date="2024-04" db="EMBL/GenBank/DDBJ databases">
        <authorList>
            <person name="Fracassetti M."/>
        </authorList>
    </citation>
    <scope>NUCLEOTIDE SEQUENCE [LARGE SCALE GENOMIC DNA]</scope>
</reference>
<organism evidence="2 3">
    <name type="scientific">Linum trigynum</name>
    <dbReference type="NCBI Taxonomy" id="586398"/>
    <lineage>
        <taxon>Eukaryota</taxon>
        <taxon>Viridiplantae</taxon>
        <taxon>Streptophyta</taxon>
        <taxon>Embryophyta</taxon>
        <taxon>Tracheophyta</taxon>
        <taxon>Spermatophyta</taxon>
        <taxon>Magnoliopsida</taxon>
        <taxon>eudicotyledons</taxon>
        <taxon>Gunneridae</taxon>
        <taxon>Pentapetalae</taxon>
        <taxon>rosids</taxon>
        <taxon>fabids</taxon>
        <taxon>Malpighiales</taxon>
        <taxon>Linaceae</taxon>
        <taxon>Linum</taxon>
    </lineage>
</organism>
<evidence type="ECO:0000313" key="3">
    <source>
        <dbReference type="Proteomes" id="UP001497516"/>
    </source>
</evidence>
<accession>A0AAV2FM08</accession>
<keyword evidence="3" id="KW-1185">Reference proteome</keyword>
<proteinExistence type="predicted"/>